<evidence type="ECO:0000256" key="2">
    <source>
        <dbReference type="ARBA" id="ARBA00010904"/>
    </source>
</evidence>
<proteinExistence type="inferred from homology"/>
<keyword evidence="3" id="KW-0812">Transmembrane</keyword>
<evidence type="ECO:0000256" key="6">
    <source>
        <dbReference type="ARBA" id="ARBA00023136"/>
    </source>
</evidence>
<keyword evidence="8" id="KW-1185">Reference proteome</keyword>
<protein>
    <recommendedName>
        <fullName evidence="7">MICOS complex subunit</fullName>
    </recommendedName>
</protein>
<organism evidence="8 9">
    <name type="scientific">Salmo salar</name>
    <name type="common">Atlantic salmon</name>
    <dbReference type="NCBI Taxonomy" id="8030"/>
    <lineage>
        <taxon>Eukaryota</taxon>
        <taxon>Metazoa</taxon>
        <taxon>Chordata</taxon>
        <taxon>Craniata</taxon>
        <taxon>Vertebrata</taxon>
        <taxon>Euteleostomi</taxon>
        <taxon>Actinopterygii</taxon>
        <taxon>Neopterygii</taxon>
        <taxon>Teleostei</taxon>
        <taxon>Protacanthopterygii</taxon>
        <taxon>Salmoniformes</taxon>
        <taxon>Salmonidae</taxon>
        <taxon>Salmoninae</taxon>
        <taxon>Salmo</taxon>
    </lineage>
</organism>
<evidence type="ECO:0000256" key="4">
    <source>
        <dbReference type="ARBA" id="ARBA00022989"/>
    </source>
</evidence>
<comment type="subcellular location">
    <subcellularLocation>
        <location evidence="7">Mitochondrion inner membrane</location>
    </subcellularLocation>
    <subcellularLocation>
        <location evidence="1">Mitochondrion membrane</location>
    </subcellularLocation>
</comment>
<accession>A0A1S3NHI3</accession>
<keyword evidence="6" id="KW-0472">Membrane</keyword>
<keyword evidence="7" id="KW-0999">Mitochondrion inner membrane</keyword>
<dbReference type="KEGG" id="sasa:106579467"/>
<evidence type="ECO:0000256" key="3">
    <source>
        <dbReference type="ARBA" id="ARBA00022692"/>
    </source>
</evidence>
<reference evidence="9" key="1">
    <citation type="submission" date="2025-08" db="UniProtKB">
        <authorList>
            <consortium name="RefSeq"/>
        </authorList>
    </citation>
    <scope>IDENTIFICATION</scope>
</reference>
<dbReference type="PANTHER" id="PTHR14564">
    <property type="entry name" value="MICOS COMPLEX SUBUNIT MIC26 / MIC27 FAMILY MEMBER"/>
    <property type="match status" value="1"/>
</dbReference>
<dbReference type="OrthoDB" id="9421762at2759"/>
<keyword evidence="5 7" id="KW-0496">Mitochondrion</keyword>
<evidence type="ECO:0000256" key="1">
    <source>
        <dbReference type="ARBA" id="ARBA00004325"/>
    </source>
</evidence>
<comment type="subunit">
    <text evidence="7">Component of the mitochondrial contact site and cristae organizing system (MICOS) complex.</text>
</comment>
<dbReference type="InterPro" id="IPR033182">
    <property type="entry name" value="MIC26/MIC27_animal"/>
</dbReference>
<gene>
    <name evidence="9" type="primary">LOC106579467</name>
</gene>
<name>A0A1S3NHI3_SALSA</name>
<evidence type="ECO:0000256" key="5">
    <source>
        <dbReference type="ARBA" id="ARBA00023128"/>
    </source>
</evidence>
<evidence type="ECO:0000313" key="8">
    <source>
        <dbReference type="Proteomes" id="UP001652741"/>
    </source>
</evidence>
<evidence type="ECO:0000313" key="9">
    <source>
        <dbReference type="RefSeq" id="XP_014014878.1"/>
    </source>
</evidence>
<dbReference type="GeneID" id="106579467"/>
<dbReference type="Pfam" id="PF09769">
    <property type="entry name" value="ApoO"/>
    <property type="match status" value="1"/>
</dbReference>
<dbReference type="InterPro" id="IPR019166">
    <property type="entry name" value="MIC26/MIC27"/>
</dbReference>
<keyword evidence="4" id="KW-1133">Transmembrane helix</keyword>
<dbReference type="Proteomes" id="UP001652741">
    <property type="component" value="Chromosome ssa19"/>
</dbReference>
<sequence>MSNFGKLVMAQLFSCAAVSGVLGLMTGTATVLAAREVKEKLAALSLSIVELPALYTTPEVQLNYVESRGGASGTGCGRAEEMGRAFHRPVSGNGSGCPGESRGSLQDFRAHCEHLHQDSESVGVVGFSGFLGLYLAKGSRVKRLVFPVGLMALSASMFYPQQATSLAKVCVCLPPLSLSLPNGKGCGFL</sequence>
<comment type="function">
    <text evidence="7">Component of the MICOS complex, a large protein complex of the mitochondrial inner membrane that plays crucial roles in the maintenance of crista junctions, inner membrane architecture, and formation of contact sites to the outer membrane.</text>
</comment>
<dbReference type="GO" id="GO:0042407">
    <property type="term" value="P:cristae formation"/>
    <property type="evidence" value="ECO:0007669"/>
    <property type="project" value="InterPro"/>
</dbReference>
<comment type="similarity">
    <text evidence="2">Belongs to the apolipoprotein O/MICOS complex subunit Mic27 family.</text>
</comment>
<dbReference type="RefSeq" id="XP_014014878.1">
    <property type="nucleotide sequence ID" value="XM_014159403.2"/>
</dbReference>
<evidence type="ECO:0000256" key="7">
    <source>
        <dbReference type="RuleBase" id="RU363021"/>
    </source>
</evidence>
<dbReference type="GO" id="GO:0061617">
    <property type="term" value="C:MICOS complex"/>
    <property type="evidence" value="ECO:0007669"/>
    <property type="project" value="UniProtKB-UniRule"/>
</dbReference>
<dbReference type="AlphaFoldDB" id="A0A1S3NHI3"/>